<protein>
    <submittedName>
        <fullName evidence="1">Uncharacterized protein</fullName>
    </submittedName>
</protein>
<dbReference type="NCBIfam" id="NF045621">
    <property type="entry name" value="Npun_F0813_fam"/>
    <property type="match status" value="1"/>
</dbReference>
<dbReference type="InterPro" id="IPR054638">
    <property type="entry name" value="Npun_F0813-like"/>
</dbReference>
<evidence type="ECO:0000313" key="1">
    <source>
        <dbReference type="EMBL" id="OKH40368.1"/>
    </source>
</evidence>
<dbReference type="AlphaFoldDB" id="A0A1U7ISE1"/>
<dbReference type="OrthoDB" id="581893at2"/>
<reference evidence="1 2" key="1">
    <citation type="submission" date="2016-11" db="EMBL/GenBank/DDBJ databases">
        <title>Draft Genome Sequences of Nine Cyanobacterial Strains from Diverse Habitats.</title>
        <authorList>
            <person name="Zhu T."/>
            <person name="Hou S."/>
            <person name="Lu X."/>
            <person name="Hess W.R."/>
        </authorList>
    </citation>
    <scope>NUCLEOTIDE SEQUENCE [LARGE SCALE GENOMIC DNA]</scope>
    <source>
        <strain evidence="1 2">IAM M-71</strain>
    </source>
</reference>
<organism evidence="1 2">
    <name type="scientific">[Phormidium ambiguum] IAM M-71</name>
    <dbReference type="NCBI Taxonomy" id="454136"/>
    <lineage>
        <taxon>Bacteria</taxon>
        <taxon>Bacillati</taxon>
        <taxon>Cyanobacteriota</taxon>
        <taxon>Cyanophyceae</taxon>
        <taxon>Oscillatoriophycideae</taxon>
        <taxon>Aerosakkonematales</taxon>
        <taxon>Aerosakkonemataceae</taxon>
        <taxon>Floridanema</taxon>
    </lineage>
</organism>
<dbReference type="EMBL" id="MRCE01000002">
    <property type="protein sequence ID" value="OKH40368.1"/>
    <property type="molecule type" value="Genomic_DNA"/>
</dbReference>
<dbReference type="RefSeq" id="WP_073591748.1">
    <property type="nucleotide sequence ID" value="NZ_MRCE01000002.1"/>
</dbReference>
<name>A0A1U7ISE1_9CYAN</name>
<gene>
    <name evidence="1" type="ORF">NIES2119_01715</name>
</gene>
<sequence length="219" mass="25187">MFILKRQDVEISSIQHPKRDQQIPILNYQGQTFRLISVFRANQEEEAKAFWRDLTDNRGKACVLLEEPERFSVWGKIRLDQLGSDGAGDARMITFTQACILLLQAVSIDIEDILGNKQAGLFEKSLVEVFQQWRFPQTESPAAVNNLLSIDPLNTNQLPPWEEHHLITLLQELHRLGKECFGNTSFVSRAMDALEDMPPPERSQFISWLNQTPLGKLWQ</sequence>
<proteinExistence type="predicted"/>
<evidence type="ECO:0000313" key="2">
    <source>
        <dbReference type="Proteomes" id="UP000185860"/>
    </source>
</evidence>
<accession>A0A1U7ISE1</accession>
<dbReference type="InterPro" id="IPR055892">
    <property type="entry name" value="DUF7469"/>
</dbReference>
<comment type="caution">
    <text evidence="1">The sequence shown here is derived from an EMBL/GenBank/DDBJ whole genome shotgun (WGS) entry which is preliminary data.</text>
</comment>
<dbReference type="Proteomes" id="UP000185860">
    <property type="component" value="Unassembled WGS sequence"/>
</dbReference>
<dbReference type="STRING" id="454136.NIES2119_01715"/>
<dbReference type="Pfam" id="PF24276">
    <property type="entry name" value="DUF7469"/>
    <property type="match status" value="1"/>
</dbReference>